<protein>
    <recommendedName>
        <fullName evidence="5">General secretion pathway protein GspM</fullName>
    </recommendedName>
</protein>
<dbReference type="EMBL" id="CP063458">
    <property type="protein sequence ID" value="QOV90972.1"/>
    <property type="molecule type" value="Genomic_DNA"/>
</dbReference>
<reference evidence="3 4" key="1">
    <citation type="submission" date="2020-10" db="EMBL/GenBank/DDBJ databases">
        <title>Wide distribution of Phycisphaera-like planctomycetes from WD2101 soil group in peatlands and genome analysis of the first cultivated representative.</title>
        <authorList>
            <person name="Dedysh S.N."/>
            <person name="Beletsky A.V."/>
            <person name="Ivanova A."/>
            <person name="Kulichevskaya I.S."/>
            <person name="Suzina N.E."/>
            <person name="Philippov D.A."/>
            <person name="Rakitin A.L."/>
            <person name="Mardanov A.V."/>
            <person name="Ravin N.V."/>
        </authorList>
    </citation>
    <scope>NUCLEOTIDE SEQUENCE [LARGE SCALE GENOMIC DNA]</scope>
    <source>
        <strain evidence="3 4">M1803</strain>
    </source>
</reference>
<gene>
    <name evidence="3" type="ORF">IPV69_06320</name>
</gene>
<keyword evidence="4" id="KW-1185">Reference proteome</keyword>
<feature type="chain" id="PRO_5034991214" description="General secretion pathway protein GspM" evidence="2">
    <location>
        <begin position="20"/>
        <end position="197"/>
    </location>
</feature>
<evidence type="ECO:0000313" key="4">
    <source>
        <dbReference type="Proteomes" id="UP000593765"/>
    </source>
</evidence>
<dbReference type="Proteomes" id="UP000593765">
    <property type="component" value="Chromosome"/>
</dbReference>
<organism evidence="3 4">
    <name type="scientific">Humisphaera borealis</name>
    <dbReference type="NCBI Taxonomy" id="2807512"/>
    <lineage>
        <taxon>Bacteria</taxon>
        <taxon>Pseudomonadati</taxon>
        <taxon>Planctomycetota</taxon>
        <taxon>Phycisphaerae</taxon>
        <taxon>Tepidisphaerales</taxon>
        <taxon>Tepidisphaeraceae</taxon>
        <taxon>Humisphaera</taxon>
    </lineage>
</organism>
<evidence type="ECO:0000313" key="3">
    <source>
        <dbReference type="EMBL" id="QOV90972.1"/>
    </source>
</evidence>
<feature type="compositionally biased region" description="Low complexity" evidence="1">
    <location>
        <begin position="159"/>
        <end position="170"/>
    </location>
</feature>
<proteinExistence type="predicted"/>
<evidence type="ECO:0000256" key="1">
    <source>
        <dbReference type="SAM" id="MobiDB-lite"/>
    </source>
</evidence>
<keyword evidence="2" id="KW-0732">Signal</keyword>
<feature type="signal peptide" evidence="2">
    <location>
        <begin position="1"/>
        <end position="19"/>
    </location>
</feature>
<dbReference type="RefSeq" id="WP_206294078.1">
    <property type="nucleotide sequence ID" value="NZ_CP063458.1"/>
</dbReference>
<dbReference type="AlphaFoldDB" id="A0A7M2X0M2"/>
<sequence length="197" mass="20114">MTRLLAILCLIAAVAAGFALVRLDAAATQAAAAERELVDSRQFLADPARRLAAGQVGLIGGPATGPSGLAGAGAGANGALESGIRQSVAAAGIADRLREIVWTKPGNSGADEAREVTGYLQFGNVNLEQLTRFLHHLAETDPTSRTQMIELAAPASEGSPATNSATPSAAGEPSSETWSAVVTVSYRLRPSGKRPAN</sequence>
<accession>A0A7M2X0M2</accession>
<feature type="region of interest" description="Disordered" evidence="1">
    <location>
        <begin position="154"/>
        <end position="179"/>
    </location>
</feature>
<evidence type="ECO:0008006" key="5">
    <source>
        <dbReference type="Google" id="ProtNLM"/>
    </source>
</evidence>
<evidence type="ECO:0000256" key="2">
    <source>
        <dbReference type="SAM" id="SignalP"/>
    </source>
</evidence>
<dbReference type="KEGG" id="hbs:IPV69_06320"/>
<name>A0A7M2X0M2_9BACT</name>